<feature type="domain" description="AsmA" evidence="3">
    <location>
        <begin position="289"/>
        <end position="470"/>
    </location>
</feature>
<dbReference type="eggNOG" id="COG2982">
    <property type="taxonomic scope" value="Bacteria"/>
</dbReference>
<feature type="region of interest" description="Disordered" evidence="1">
    <location>
        <begin position="563"/>
        <end position="599"/>
    </location>
</feature>
<gene>
    <name evidence="4" type="ordered locus">Mnod_1327</name>
</gene>
<evidence type="ECO:0000256" key="1">
    <source>
        <dbReference type="SAM" id="MobiDB-lite"/>
    </source>
</evidence>
<dbReference type="PROSITE" id="PS51257">
    <property type="entry name" value="PROKAR_LIPOPROTEIN"/>
    <property type="match status" value="1"/>
</dbReference>
<dbReference type="AlphaFoldDB" id="B8ILY3"/>
<dbReference type="PANTHER" id="PTHR30441">
    <property type="entry name" value="DUF748 DOMAIN-CONTAINING PROTEIN"/>
    <property type="match status" value="1"/>
</dbReference>
<evidence type="ECO:0000256" key="2">
    <source>
        <dbReference type="SAM" id="SignalP"/>
    </source>
</evidence>
<dbReference type="InterPro" id="IPR007844">
    <property type="entry name" value="AsmA"/>
</dbReference>
<dbReference type="GO" id="GO:0090313">
    <property type="term" value="P:regulation of protein targeting to membrane"/>
    <property type="evidence" value="ECO:0007669"/>
    <property type="project" value="TreeGrafter"/>
</dbReference>
<keyword evidence="5" id="KW-1185">Reference proteome</keyword>
<protein>
    <recommendedName>
        <fullName evidence="3">AsmA domain-containing protein</fullName>
    </recommendedName>
</protein>
<dbReference type="HOGENOM" id="CLU_446759_0_0_5"/>
<dbReference type="RefSeq" id="WP_015928023.1">
    <property type="nucleotide sequence ID" value="NC_011894.1"/>
</dbReference>
<reference evidence="4 5" key="1">
    <citation type="submission" date="2009-01" db="EMBL/GenBank/DDBJ databases">
        <title>Complete sequence of chromosome of Methylobacterium nodulans ORS 2060.</title>
        <authorList>
            <consortium name="US DOE Joint Genome Institute"/>
            <person name="Lucas S."/>
            <person name="Copeland A."/>
            <person name="Lapidus A."/>
            <person name="Glavina del Rio T."/>
            <person name="Dalin E."/>
            <person name="Tice H."/>
            <person name="Bruce D."/>
            <person name="Goodwin L."/>
            <person name="Pitluck S."/>
            <person name="Sims D."/>
            <person name="Brettin T."/>
            <person name="Detter J.C."/>
            <person name="Han C."/>
            <person name="Larimer F."/>
            <person name="Land M."/>
            <person name="Hauser L."/>
            <person name="Kyrpides N."/>
            <person name="Ivanova N."/>
            <person name="Marx C.J."/>
            <person name="Richardson P."/>
        </authorList>
    </citation>
    <scope>NUCLEOTIDE SEQUENCE [LARGE SCALE GENOMIC DNA]</scope>
    <source>
        <strain evidence="5">LMG 21967 / CNCM I-2342 / ORS 2060</strain>
    </source>
</reference>
<dbReference type="Proteomes" id="UP000008207">
    <property type="component" value="Chromosome"/>
</dbReference>
<dbReference type="GO" id="GO:0005886">
    <property type="term" value="C:plasma membrane"/>
    <property type="evidence" value="ECO:0007669"/>
    <property type="project" value="TreeGrafter"/>
</dbReference>
<feature type="compositionally biased region" description="Pro residues" evidence="1">
    <location>
        <begin position="579"/>
        <end position="599"/>
    </location>
</feature>
<name>B8ILY3_METNO</name>
<organism evidence="4 5">
    <name type="scientific">Methylobacterium nodulans (strain LMG 21967 / CNCM I-2342 / ORS 2060)</name>
    <dbReference type="NCBI Taxonomy" id="460265"/>
    <lineage>
        <taxon>Bacteria</taxon>
        <taxon>Pseudomonadati</taxon>
        <taxon>Pseudomonadota</taxon>
        <taxon>Alphaproteobacteria</taxon>
        <taxon>Hyphomicrobiales</taxon>
        <taxon>Methylobacteriaceae</taxon>
        <taxon>Methylobacterium</taxon>
    </lineage>
</organism>
<dbReference type="STRING" id="460265.Mnod_1327"/>
<evidence type="ECO:0000259" key="3">
    <source>
        <dbReference type="Pfam" id="PF05170"/>
    </source>
</evidence>
<dbReference type="PANTHER" id="PTHR30441:SF4">
    <property type="entry name" value="PROTEIN ASMA"/>
    <property type="match status" value="1"/>
</dbReference>
<evidence type="ECO:0000313" key="4">
    <source>
        <dbReference type="EMBL" id="ACL56327.1"/>
    </source>
</evidence>
<dbReference type="InterPro" id="IPR052894">
    <property type="entry name" value="AsmA-related"/>
</dbReference>
<evidence type="ECO:0000313" key="5">
    <source>
        <dbReference type="Proteomes" id="UP000008207"/>
    </source>
</evidence>
<dbReference type="OrthoDB" id="225437at2"/>
<proteinExistence type="predicted"/>
<feature type="signal peptide" evidence="2">
    <location>
        <begin position="1"/>
        <end position="17"/>
    </location>
</feature>
<feature type="chain" id="PRO_5002871749" description="AsmA domain-containing protein" evidence="2">
    <location>
        <begin position="18"/>
        <end position="599"/>
    </location>
</feature>
<dbReference type="Pfam" id="PF05170">
    <property type="entry name" value="AsmA"/>
    <property type="match status" value="1"/>
</dbReference>
<dbReference type="KEGG" id="mno:Mnod_1327"/>
<accession>B8ILY3</accession>
<sequence length="599" mass="60452">MKLRNLFLLLAAGACVAAGVAVSSGTARIARTVEERLEAETGRPWTVRGGATLSLWPTVAVVVRDVGTRTDYPGVGTASLDIASLKVTGAPLDLIAGRGLLRELEVERPVLRWPAEWWRAGPAPGSGSGPAQPGPRPERIRVREGALLLVNGEATVASLEGIAAEAVARPGGFEVQATGRTGGGTCEVAAAPPGEASPGEAGKGESVPLRFTCRLPRLGPEPLAGSADAAVHGAALTLSRLSGSLGAAPFSGAVVVDLAAKPFVRIDLASEALTLPAGAPPGAEDLDLGLLRSFDGRAKARIGALRAGGLTLTDASLDAKLTAGAVEVALTQAGIAGGRVRASLTSDFAAEARGSAPPRHALHLELAQARSLALLSALSGFGLLDGTAGATIDLKAAGTTQAELARSLSGDAAIQIENGRLIGIDIPGVVQAVAQQLSPDPRLRASDATVFDRIAARFRIADGRATTQDLALAGPLVTARGTGSLDLSGRTLAFRIEPRLTRNAARALPKLFDVSLPVLINGSWDAPQVSVDLGAVLNGQNLSNLGALGSGLLEGGQGNPLGGMLDSLFPGGARGRLPGGPPGRPGPRPGSGPGPGPRP</sequence>
<dbReference type="EMBL" id="CP001349">
    <property type="protein sequence ID" value="ACL56327.1"/>
    <property type="molecule type" value="Genomic_DNA"/>
</dbReference>
<keyword evidence="2" id="KW-0732">Signal</keyword>